<gene>
    <name evidence="1" type="ORF">DFP96_106125</name>
</gene>
<dbReference type="OrthoDB" id="2045100at2"/>
<dbReference type="RefSeq" id="WP_036069482.1">
    <property type="nucleotide sequence ID" value="NZ_SNZK01000006.1"/>
</dbReference>
<accession>A0A4R6ZKR6</accession>
<evidence type="ECO:0000313" key="1">
    <source>
        <dbReference type="EMBL" id="TDR52918.1"/>
    </source>
</evidence>
<dbReference type="SUPFAM" id="SSF160631">
    <property type="entry name" value="SMI1/KNR4-like"/>
    <property type="match status" value="1"/>
</dbReference>
<evidence type="ECO:0000313" key="2">
    <source>
        <dbReference type="Proteomes" id="UP000295558"/>
    </source>
</evidence>
<dbReference type="InterPro" id="IPR037883">
    <property type="entry name" value="Knr4/Smi1-like_sf"/>
</dbReference>
<dbReference type="EMBL" id="SNZK01000006">
    <property type="protein sequence ID" value="TDR52918.1"/>
    <property type="molecule type" value="Genomic_DNA"/>
</dbReference>
<keyword evidence="2" id="KW-1185">Reference proteome</keyword>
<proteinExistence type="predicted"/>
<organism evidence="1 2">
    <name type="scientific">Listeria rocourtiae</name>
    <dbReference type="NCBI Taxonomy" id="647910"/>
    <lineage>
        <taxon>Bacteria</taxon>
        <taxon>Bacillati</taxon>
        <taxon>Bacillota</taxon>
        <taxon>Bacilli</taxon>
        <taxon>Bacillales</taxon>
        <taxon>Listeriaceae</taxon>
        <taxon>Listeria</taxon>
    </lineage>
</organism>
<comment type="caution">
    <text evidence="1">The sequence shown here is derived from an EMBL/GenBank/DDBJ whole genome shotgun (WGS) entry which is preliminary data.</text>
</comment>
<dbReference type="STRING" id="1265846.PROCOU_03039"/>
<protein>
    <submittedName>
        <fullName evidence="1">Uncharacterized protein</fullName>
    </submittedName>
</protein>
<sequence>MERYVSKSATQKNGASLAEVVNLELELGAQFSSQYRERVQLVNASEFGEWSLANGVWDKTLGEIKIALPLLG</sequence>
<dbReference type="Proteomes" id="UP000295558">
    <property type="component" value="Unassembled WGS sequence"/>
</dbReference>
<name>A0A4R6ZKR6_9LIST</name>
<dbReference type="AlphaFoldDB" id="A0A4R6ZKR6"/>
<reference evidence="1 2" key="1">
    <citation type="submission" date="2019-03" db="EMBL/GenBank/DDBJ databases">
        <title>Genomic Encyclopedia of Type Strains, Phase III (KMG-III): the genomes of soil and plant-associated and newly described type strains.</title>
        <authorList>
            <person name="Whitman W."/>
        </authorList>
    </citation>
    <scope>NUCLEOTIDE SEQUENCE [LARGE SCALE GENOMIC DNA]</scope>
    <source>
        <strain evidence="1 2">CECT 7972</strain>
    </source>
</reference>